<feature type="domain" description="EAL" evidence="2">
    <location>
        <begin position="481"/>
        <end position="736"/>
    </location>
</feature>
<feature type="transmembrane region" description="Helical" evidence="1">
    <location>
        <begin position="120"/>
        <end position="140"/>
    </location>
</feature>
<accession>A0ABS5YPH9</accession>
<dbReference type="Gene3D" id="3.30.70.270">
    <property type="match status" value="1"/>
</dbReference>
<dbReference type="PANTHER" id="PTHR44757:SF2">
    <property type="entry name" value="BIOFILM ARCHITECTURE MAINTENANCE PROTEIN MBAA"/>
    <property type="match status" value="1"/>
</dbReference>
<proteinExistence type="predicted"/>
<dbReference type="InterPro" id="IPR029787">
    <property type="entry name" value="Nucleotide_cyclase"/>
</dbReference>
<evidence type="ECO:0000259" key="2">
    <source>
        <dbReference type="PROSITE" id="PS50883"/>
    </source>
</evidence>
<evidence type="ECO:0000313" key="4">
    <source>
        <dbReference type="EMBL" id="MBU2665372.1"/>
    </source>
</evidence>
<keyword evidence="5" id="KW-1185">Reference proteome</keyword>
<feature type="transmembrane region" description="Helical" evidence="1">
    <location>
        <begin position="189"/>
        <end position="211"/>
    </location>
</feature>
<feature type="transmembrane region" description="Helical" evidence="1">
    <location>
        <begin position="7"/>
        <end position="24"/>
    </location>
</feature>
<feature type="transmembrane region" description="Helical" evidence="1">
    <location>
        <begin position="256"/>
        <end position="275"/>
    </location>
</feature>
<feature type="transmembrane region" description="Helical" evidence="1">
    <location>
        <begin position="160"/>
        <end position="177"/>
    </location>
</feature>
<evidence type="ECO:0000256" key="1">
    <source>
        <dbReference type="SAM" id="Phobius"/>
    </source>
</evidence>
<dbReference type="InterPro" id="IPR043128">
    <property type="entry name" value="Rev_trsase/Diguanyl_cyclase"/>
</dbReference>
<name>A0ABS5YPH9_9ACTN</name>
<dbReference type="EMBL" id="JAHKKG010000005">
    <property type="protein sequence ID" value="MBU2665372.1"/>
    <property type="molecule type" value="Genomic_DNA"/>
</dbReference>
<dbReference type="NCBIfam" id="TIGR00254">
    <property type="entry name" value="GGDEF"/>
    <property type="match status" value="1"/>
</dbReference>
<dbReference type="Pfam" id="PF00990">
    <property type="entry name" value="GGDEF"/>
    <property type="match status" value="1"/>
</dbReference>
<dbReference type="SMART" id="SM00267">
    <property type="entry name" value="GGDEF"/>
    <property type="match status" value="1"/>
</dbReference>
<dbReference type="CDD" id="cd01948">
    <property type="entry name" value="EAL"/>
    <property type="match status" value="1"/>
</dbReference>
<feature type="transmembrane region" description="Helical" evidence="1">
    <location>
        <begin position="96"/>
        <end position="113"/>
    </location>
</feature>
<evidence type="ECO:0000313" key="5">
    <source>
        <dbReference type="Proteomes" id="UP001519654"/>
    </source>
</evidence>
<feature type="transmembrane region" description="Helical" evidence="1">
    <location>
        <begin position="59"/>
        <end position="76"/>
    </location>
</feature>
<organism evidence="4 5">
    <name type="scientific">Paractinoplanes bogorensis</name>
    <dbReference type="NCBI Taxonomy" id="1610840"/>
    <lineage>
        <taxon>Bacteria</taxon>
        <taxon>Bacillati</taxon>
        <taxon>Actinomycetota</taxon>
        <taxon>Actinomycetes</taxon>
        <taxon>Micromonosporales</taxon>
        <taxon>Micromonosporaceae</taxon>
        <taxon>Paractinoplanes</taxon>
    </lineage>
</organism>
<protein>
    <submittedName>
        <fullName evidence="4">Bifunctional diguanylate cyclase/phosphodiesterase</fullName>
    </submittedName>
</protein>
<dbReference type="InterPro" id="IPR000160">
    <property type="entry name" value="GGDEF_dom"/>
</dbReference>
<reference evidence="4 5" key="1">
    <citation type="submission" date="2021-06" db="EMBL/GenBank/DDBJ databases">
        <title>Actinoplanes lichenicola sp. nov., and Actinoplanes ovalisporus sp. nov., isolated from lichen in Thailand.</title>
        <authorList>
            <person name="Saeng-In P."/>
            <person name="Kanchanasin P."/>
            <person name="Yuki M."/>
            <person name="Kudo T."/>
            <person name="Ohkuma M."/>
            <person name="Phongsopitanun W."/>
            <person name="Tanasupawat S."/>
        </authorList>
    </citation>
    <scope>NUCLEOTIDE SEQUENCE [LARGE SCALE GENOMIC DNA]</scope>
    <source>
        <strain evidence="4 5">NBRC 110975</strain>
    </source>
</reference>
<sequence>MKQGRLWVWWLAGGLAAIAGQYVLREGSLTASLAYDTIGALSAAAILLGVRLHRPARPALWYLIAAGQIVSVLGDLTWEFYDNVLHLSPYPSVADAFYLGCYPLLAAGLLLLVRQRRSSVGDLIDAAIVATGAGLVFWIFVLHPVAAEAGRSVAEHVVSIAYPVMDVLLIALLARLFTSGGGRTPSVHLLVASIALMLTGDTAFAVIPLYSSAGTHPTDPIFLLSYVMWAAAALHPSMAARPATGRVSARVGPGRLALFGVCSLLAPALLLVPRIGQDPVGRLSVSIGAGALILLVIARMSGFVYEVRRRSAELAHAAMHDPHTGLASRRRFELALGEALTAGRPQVVLLGLNGFKNVNDELGRPVGDQVLSLLAARLSAAAPESSVVARMGGDEFAILLVSASADEARATAAQLASILTAPVVAGGHELYLGVAIGLAGGTGLTPVEVMRQAEAAMYAAKQTGEPVRRWTPALDERAGEFVRLGAEIRAALDQDQFRVVYQPIVELPSGRVAAVEALVRWEHPVRGVVSPAAFIPVAERNGLIVELGEWILRTACRRLAEWRAELGDAAPRRVSVNVSARQLARPRFAATVAAALADSGLPPACLAVEVTETAVFEGGQAVIALHELRALGVRIALDDFGTGHSSLGLLQTVPVDILKVDKSFVDQVTEAGRHTVIAEALFQVSSGLGLVAVAEGVETAAQAEALHRLGYRYLQGYHYGRPVADPDFALTSAIAGQSTSAIAG</sequence>
<dbReference type="Pfam" id="PF00563">
    <property type="entry name" value="EAL"/>
    <property type="match status" value="1"/>
</dbReference>
<dbReference type="InterPro" id="IPR001633">
    <property type="entry name" value="EAL_dom"/>
</dbReference>
<feature type="transmembrane region" description="Helical" evidence="1">
    <location>
        <begin position="30"/>
        <end position="52"/>
    </location>
</feature>
<keyword evidence="1" id="KW-1133">Transmembrane helix</keyword>
<feature type="domain" description="GGDEF" evidence="3">
    <location>
        <begin position="343"/>
        <end position="473"/>
    </location>
</feature>
<gene>
    <name evidence="4" type="ORF">KOI35_17845</name>
</gene>
<dbReference type="SUPFAM" id="SSF55073">
    <property type="entry name" value="Nucleotide cyclase"/>
    <property type="match status" value="1"/>
</dbReference>
<dbReference type="RefSeq" id="WP_215788582.1">
    <property type="nucleotide sequence ID" value="NZ_JAHKKG010000005.1"/>
</dbReference>
<dbReference type="InterPro" id="IPR052155">
    <property type="entry name" value="Biofilm_reg_signaling"/>
</dbReference>
<dbReference type="PROSITE" id="PS50883">
    <property type="entry name" value="EAL"/>
    <property type="match status" value="1"/>
</dbReference>
<comment type="caution">
    <text evidence="4">The sequence shown here is derived from an EMBL/GenBank/DDBJ whole genome shotgun (WGS) entry which is preliminary data.</text>
</comment>
<dbReference type="InterPro" id="IPR035919">
    <property type="entry name" value="EAL_sf"/>
</dbReference>
<dbReference type="SMART" id="SM00052">
    <property type="entry name" value="EAL"/>
    <property type="match status" value="1"/>
</dbReference>
<dbReference type="PANTHER" id="PTHR44757">
    <property type="entry name" value="DIGUANYLATE CYCLASE DGCP"/>
    <property type="match status" value="1"/>
</dbReference>
<dbReference type="SUPFAM" id="SSF141868">
    <property type="entry name" value="EAL domain-like"/>
    <property type="match status" value="1"/>
</dbReference>
<keyword evidence="1" id="KW-0472">Membrane</keyword>
<dbReference type="PROSITE" id="PS50887">
    <property type="entry name" value="GGDEF"/>
    <property type="match status" value="1"/>
</dbReference>
<evidence type="ECO:0000259" key="3">
    <source>
        <dbReference type="PROSITE" id="PS50887"/>
    </source>
</evidence>
<dbReference type="Proteomes" id="UP001519654">
    <property type="component" value="Unassembled WGS sequence"/>
</dbReference>
<dbReference type="Gene3D" id="3.20.20.450">
    <property type="entry name" value="EAL domain"/>
    <property type="match status" value="1"/>
</dbReference>
<keyword evidence="1" id="KW-0812">Transmembrane</keyword>
<dbReference type="CDD" id="cd01949">
    <property type="entry name" value="GGDEF"/>
    <property type="match status" value="1"/>
</dbReference>
<feature type="transmembrane region" description="Helical" evidence="1">
    <location>
        <begin position="287"/>
        <end position="305"/>
    </location>
</feature>
<feature type="transmembrane region" description="Helical" evidence="1">
    <location>
        <begin position="223"/>
        <end position="244"/>
    </location>
</feature>